<dbReference type="SFLD" id="SFLDG01140">
    <property type="entry name" value="C2.B:_Phosphomannomutase_and_P"/>
    <property type="match status" value="1"/>
</dbReference>
<dbReference type="AlphaFoldDB" id="A0A1S9NBN0"/>
<dbReference type="SUPFAM" id="SSF56784">
    <property type="entry name" value="HAD-like"/>
    <property type="match status" value="1"/>
</dbReference>
<proteinExistence type="predicted"/>
<dbReference type="EMBL" id="MWMH01000001">
    <property type="protein sequence ID" value="OOP74868.1"/>
    <property type="molecule type" value="Genomic_DNA"/>
</dbReference>
<dbReference type="InterPro" id="IPR000150">
    <property type="entry name" value="Cof"/>
</dbReference>
<evidence type="ECO:0000313" key="1">
    <source>
        <dbReference type="EMBL" id="OOP74868.1"/>
    </source>
</evidence>
<dbReference type="Gene3D" id="3.30.1240.10">
    <property type="match status" value="1"/>
</dbReference>
<reference evidence="1 2" key="1">
    <citation type="submission" date="2017-02" db="EMBL/GenBank/DDBJ databases">
        <title>Genome sequence of Clostridium beijerinckii Br21.</title>
        <authorList>
            <person name="Fonseca B.C."/>
            <person name="Guazzaroni M.E."/>
            <person name="Riano-Pachon D.M."/>
            <person name="Reginatto V."/>
        </authorList>
    </citation>
    <scope>NUCLEOTIDE SEQUENCE [LARGE SCALE GENOMIC DNA]</scope>
    <source>
        <strain evidence="1 2">Br21</strain>
    </source>
</reference>
<dbReference type="SFLD" id="SFLDS00003">
    <property type="entry name" value="Haloacid_Dehalogenase"/>
    <property type="match status" value="1"/>
</dbReference>
<dbReference type="CDD" id="cd07516">
    <property type="entry name" value="HAD_Pase"/>
    <property type="match status" value="1"/>
</dbReference>
<name>A0A1S9NBN0_CLOBE</name>
<dbReference type="GO" id="GO:0000287">
    <property type="term" value="F:magnesium ion binding"/>
    <property type="evidence" value="ECO:0007669"/>
    <property type="project" value="TreeGrafter"/>
</dbReference>
<protein>
    <submittedName>
        <fullName evidence="1">Haloacid dehalogenase</fullName>
    </submittedName>
</protein>
<dbReference type="Pfam" id="PF08282">
    <property type="entry name" value="Hydrolase_3"/>
    <property type="match status" value="1"/>
</dbReference>
<dbReference type="NCBIfam" id="TIGR01484">
    <property type="entry name" value="HAD-SF-IIB"/>
    <property type="match status" value="1"/>
</dbReference>
<dbReference type="PANTHER" id="PTHR10000">
    <property type="entry name" value="PHOSPHOSERINE PHOSPHATASE"/>
    <property type="match status" value="1"/>
</dbReference>
<dbReference type="RefSeq" id="WP_078114363.1">
    <property type="nucleotide sequence ID" value="NZ_JABFUE010000001.1"/>
</dbReference>
<dbReference type="InterPro" id="IPR036412">
    <property type="entry name" value="HAD-like_sf"/>
</dbReference>
<sequence>MTKFIVSDMDGTLLGKNNDIPEENLKAIRKAEEMGVKFVIASGRMYEDIKPFLDRYNLKCECIVLNGAEYRDKDGNILEGIYMDKSKLKDILEIIKRDGLNVEIYTDKGLYTTNTKEESLKGSVLRVKYFHPEVTNNEEILKMAKEEQHFVILKYIDNIDEFLSRDIKIGKIESYGECEDKIFELKEELKTIEGLAIASSIAINLEINHIEAQKGIILAKISDKKRVKKEDVVVIGDGFNDYSMFTEFPISFAMENAIPEIKEIAKYITDANYNSGVAKAVYKILHL</sequence>
<accession>A0A1S9NBN0</accession>
<evidence type="ECO:0000313" key="2">
    <source>
        <dbReference type="Proteomes" id="UP000190959"/>
    </source>
</evidence>
<dbReference type="InterPro" id="IPR006379">
    <property type="entry name" value="HAD-SF_hydro_IIB"/>
</dbReference>
<dbReference type="GO" id="GO:0016791">
    <property type="term" value="F:phosphatase activity"/>
    <property type="evidence" value="ECO:0007669"/>
    <property type="project" value="UniProtKB-ARBA"/>
</dbReference>
<dbReference type="Gene3D" id="3.40.50.1000">
    <property type="entry name" value="HAD superfamily/HAD-like"/>
    <property type="match status" value="1"/>
</dbReference>
<organism evidence="1 2">
    <name type="scientific">Clostridium beijerinckii</name>
    <name type="common">Clostridium MP</name>
    <dbReference type="NCBI Taxonomy" id="1520"/>
    <lineage>
        <taxon>Bacteria</taxon>
        <taxon>Bacillati</taxon>
        <taxon>Bacillota</taxon>
        <taxon>Clostridia</taxon>
        <taxon>Eubacteriales</taxon>
        <taxon>Clostridiaceae</taxon>
        <taxon>Clostridium</taxon>
    </lineage>
</organism>
<gene>
    <name evidence="1" type="ORF">CBEIBR21_01500</name>
</gene>
<comment type="caution">
    <text evidence="1">The sequence shown here is derived from an EMBL/GenBank/DDBJ whole genome shotgun (WGS) entry which is preliminary data.</text>
</comment>
<dbReference type="NCBIfam" id="TIGR00099">
    <property type="entry name" value="Cof-subfamily"/>
    <property type="match status" value="1"/>
</dbReference>
<dbReference type="InterPro" id="IPR023214">
    <property type="entry name" value="HAD_sf"/>
</dbReference>
<dbReference type="PANTHER" id="PTHR10000:SF55">
    <property type="entry name" value="5-AMINO-6-(5-PHOSPHO-D-RIBITYLAMINO)URACIL PHOSPHATASE YCSE"/>
    <property type="match status" value="1"/>
</dbReference>
<dbReference type="Proteomes" id="UP000190959">
    <property type="component" value="Unassembled WGS sequence"/>
</dbReference>
<dbReference type="GO" id="GO:0005829">
    <property type="term" value="C:cytosol"/>
    <property type="evidence" value="ECO:0007669"/>
    <property type="project" value="TreeGrafter"/>
</dbReference>